<protein>
    <submittedName>
        <fullName evidence="1">Uncharacterized protein</fullName>
    </submittedName>
</protein>
<dbReference type="EMBL" id="UYRU01048808">
    <property type="protein sequence ID" value="VDN10278.1"/>
    <property type="molecule type" value="Genomic_DNA"/>
</dbReference>
<organism evidence="1 2">
    <name type="scientific">Dibothriocephalus latus</name>
    <name type="common">Fish tapeworm</name>
    <name type="synonym">Diphyllobothrium latum</name>
    <dbReference type="NCBI Taxonomy" id="60516"/>
    <lineage>
        <taxon>Eukaryota</taxon>
        <taxon>Metazoa</taxon>
        <taxon>Spiralia</taxon>
        <taxon>Lophotrochozoa</taxon>
        <taxon>Platyhelminthes</taxon>
        <taxon>Cestoda</taxon>
        <taxon>Eucestoda</taxon>
        <taxon>Diphyllobothriidea</taxon>
        <taxon>Diphyllobothriidae</taxon>
        <taxon>Dibothriocephalus</taxon>
    </lineage>
</organism>
<sequence length="29" mass="3321">MSSNESKNVVASATENLVEMTLRRRVRNQ</sequence>
<dbReference type="AlphaFoldDB" id="A0A3P7LKA3"/>
<reference evidence="1 2" key="1">
    <citation type="submission" date="2018-11" db="EMBL/GenBank/DDBJ databases">
        <authorList>
            <consortium name="Pathogen Informatics"/>
        </authorList>
    </citation>
    <scope>NUCLEOTIDE SEQUENCE [LARGE SCALE GENOMIC DNA]</scope>
</reference>
<gene>
    <name evidence="1" type="ORF">DILT_LOCUS6109</name>
</gene>
<evidence type="ECO:0000313" key="2">
    <source>
        <dbReference type="Proteomes" id="UP000281553"/>
    </source>
</evidence>
<keyword evidence="2" id="KW-1185">Reference proteome</keyword>
<name>A0A3P7LKA3_DIBLA</name>
<dbReference type="Proteomes" id="UP000281553">
    <property type="component" value="Unassembled WGS sequence"/>
</dbReference>
<evidence type="ECO:0000313" key="1">
    <source>
        <dbReference type="EMBL" id="VDN10278.1"/>
    </source>
</evidence>
<proteinExistence type="predicted"/>
<accession>A0A3P7LKA3</accession>